<organism evidence="2 3">
    <name type="scientific">Hyalella azteca</name>
    <name type="common">Amphipod</name>
    <dbReference type="NCBI Taxonomy" id="294128"/>
    <lineage>
        <taxon>Eukaryota</taxon>
        <taxon>Metazoa</taxon>
        <taxon>Ecdysozoa</taxon>
        <taxon>Arthropoda</taxon>
        <taxon>Crustacea</taxon>
        <taxon>Multicrustacea</taxon>
        <taxon>Malacostraca</taxon>
        <taxon>Eumalacostraca</taxon>
        <taxon>Peracarida</taxon>
        <taxon>Amphipoda</taxon>
        <taxon>Senticaudata</taxon>
        <taxon>Talitrida</taxon>
        <taxon>Talitroidea</taxon>
        <taxon>Hyalellidae</taxon>
        <taxon>Hyalella</taxon>
    </lineage>
</organism>
<keyword evidence="2" id="KW-1185">Reference proteome</keyword>
<sequence length="151" mass="16552">MVGWLVFAVTAAALVFGLSGRNYYHLLGATHSYSDVESFFYASFSSTAWAICVGWLVLTSYCGCGGGLGTLLSHPVWVLPSRVTYSVFVLSLPFHLMISYSVHRFFFVSTFSFVLSYVGITVICFQAAFLISLVAESPYIALSKLARSPRS</sequence>
<dbReference type="OrthoDB" id="207378at2759"/>
<dbReference type="OMA" id="WPPWANG"/>
<keyword evidence="1" id="KW-1133">Transmembrane helix</keyword>
<gene>
    <name evidence="3" type="primary">LOC108674170</name>
</gene>
<dbReference type="InterPro" id="IPR052728">
    <property type="entry name" value="O2_lipid_transport_reg"/>
</dbReference>
<reference evidence="3" key="1">
    <citation type="submission" date="2025-08" db="UniProtKB">
        <authorList>
            <consortium name="RefSeq"/>
        </authorList>
    </citation>
    <scope>IDENTIFICATION</scope>
    <source>
        <tissue evidence="3">Whole organism</tissue>
    </source>
</reference>
<evidence type="ECO:0000256" key="1">
    <source>
        <dbReference type="SAM" id="Phobius"/>
    </source>
</evidence>
<dbReference type="Proteomes" id="UP000694843">
    <property type="component" value="Unplaced"/>
</dbReference>
<keyword evidence="1" id="KW-0812">Transmembrane</keyword>
<evidence type="ECO:0000313" key="3">
    <source>
        <dbReference type="RefSeq" id="XP_018017570.1"/>
    </source>
</evidence>
<dbReference type="KEGG" id="hazt:108674170"/>
<feature type="transmembrane region" description="Helical" evidence="1">
    <location>
        <begin position="114"/>
        <end position="135"/>
    </location>
</feature>
<protein>
    <submittedName>
        <fullName evidence="3">O-acyltransferase like protein</fullName>
    </submittedName>
</protein>
<accession>A0A8B7NV29</accession>
<dbReference type="AlphaFoldDB" id="A0A8B7NV29"/>
<keyword evidence="1" id="KW-0472">Membrane</keyword>
<feature type="transmembrane region" description="Helical" evidence="1">
    <location>
        <begin position="83"/>
        <end position="102"/>
    </location>
</feature>
<dbReference type="PANTHER" id="PTHR11161:SF0">
    <property type="entry name" value="O-ACYLTRANSFERASE LIKE PROTEIN"/>
    <property type="match status" value="1"/>
</dbReference>
<name>A0A8B7NV29_HYAAZ</name>
<dbReference type="PANTHER" id="PTHR11161">
    <property type="entry name" value="O-ACYLTRANSFERASE"/>
    <property type="match status" value="1"/>
</dbReference>
<proteinExistence type="predicted"/>
<feature type="transmembrane region" description="Helical" evidence="1">
    <location>
        <begin position="41"/>
        <end position="62"/>
    </location>
</feature>
<dbReference type="RefSeq" id="XP_018017570.1">
    <property type="nucleotide sequence ID" value="XM_018162081.1"/>
</dbReference>
<evidence type="ECO:0000313" key="2">
    <source>
        <dbReference type="Proteomes" id="UP000694843"/>
    </source>
</evidence>
<dbReference type="GeneID" id="108674170"/>